<accession>X0ZSG5</accession>
<gene>
    <name evidence="1" type="ORF">S01H4_20321</name>
</gene>
<sequence length="71" mass="8127">MSILEASETKQPKLLEVEKVERALGIFCAFIPHGIEQLVWEKDLTDKKREELKKRGITPIPVPDGDMDHND</sequence>
<organism evidence="1">
    <name type="scientific">marine sediment metagenome</name>
    <dbReference type="NCBI Taxonomy" id="412755"/>
    <lineage>
        <taxon>unclassified sequences</taxon>
        <taxon>metagenomes</taxon>
        <taxon>ecological metagenomes</taxon>
    </lineage>
</organism>
<name>X0ZSG5_9ZZZZ</name>
<protein>
    <submittedName>
        <fullName evidence="1">Uncharacterized protein</fullName>
    </submittedName>
</protein>
<comment type="caution">
    <text evidence="1">The sequence shown here is derived from an EMBL/GenBank/DDBJ whole genome shotgun (WGS) entry which is preliminary data.</text>
</comment>
<evidence type="ECO:0000313" key="1">
    <source>
        <dbReference type="EMBL" id="GAG63378.1"/>
    </source>
</evidence>
<proteinExistence type="predicted"/>
<dbReference type="AlphaFoldDB" id="X0ZSG5"/>
<dbReference type="EMBL" id="BART01009130">
    <property type="protein sequence ID" value="GAG63378.1"/>
    <property type="molecule type" value="Genomic_DNA"/>
</dbReference>
<reference evidence="1" key="1">
    <citation type="journal article" date="2014" name="Front. Microbiol.">
        <title>High frequency of phylogenetically diverse reductive dehalogenase-homologous genes in deep subseafloor sedimentary metagenomes.</title>
        <authorList>
            <person name="Kawai M."/>
            <person name="Futagami T."/>
            <person name="Toyoda A."/>
            <person name="Takaki Y."/>
            <person name="Nishi S."/>
            <person name="Hori S."/>
            <person name="Arai W."/>
            <person name="Tsubouchi T."/>
            <person name="Morono Y."/>
            <person name="Uchiyama I."/>
            <person name="Ito T."/>
            <person name="Fujiyama A."/>
            <person name="Inagaki F."/>
            <person name="Takami H."/>
        </authorList>
    </citation>
    <scope>NUCLEOTIDE SEQUENCE</scope>
    <source>
        <strain evidence="1">Expedition CK06-06</strain>
    </source>
</reference>